<keyword evidence="6" id="KW-1185">Reference proteome</keyword>
<dbReference type="Proteomes" id="UP000252893">
    <property type="component" value="Unassembled WGS sequence"/>
</dbReference>
<sequence>MVTLMLSYQRYAVFTCVALLTIASFLGAVYYSEWLLIITAISSALLGLGVYDIFQSRHAILRNYPIIGHMRFILESIRPELRQYIIEGDRDEEPFSREIRGLVYQRAKGVEDKRPFGTIENVYGSGYAWLTHSAVPMVIKDTDFRVRIGGSACKQPYDASLYNISAMSFGALSANAILSLNKGAKMGNFAHDTGEGSISRYHREGGGDLIYQVASGYFGCRNDDGTFSPEKFAIQAADPQVKMIELKISQGAKPGHGGMLPAKKISPEIAEARGIPMGKDCISPPAHNTFSTPIGMMEFIGQLRELSGGKPVGFKLCIGHRREFMSMVKAMLKTGIYPDFIVVDGKEGGTGAAPLEFTNRVGMPMLEGLTFVHNTLRGAGIRHEVKIGAAGKIVSAFDIARTFALGADWCNSARGFMFAVGCIQAQSCHTNTCPVGIATQDPLRQRAIDVDDKSHRVARFHRNTMHALGELAGAAGLSDPRDFMPYHFMFRQKDNEFLDGNEVYPYLPNGFLVSGSEIAELSDWYSRWDRASAESFAPPEIPHGPFTRRKIAA</sequence>
<dbReference type="Gene3D" id="3.20.20.70">
    <property type="entry name" value="Aldolase class I"/>
    <property type="match status" value="1"/>
</dbReference>
<reference evidence="5 6" key="1">
    <citation type="submission" date="2018-06" db="EMBL/GenBank/DDBJ databases">
        <title>Genomic Encyclopedia of Type Strains, Phase IV (KMG-IV): sequencing the most valuable type-strain genomes for metagenomic binning, comparative biology and taxonomic classification.</title>
        <authorList>
            <person name="Goeker M."/>
        </authorList>
    </citation>
    <scope>NUCLEOTIDE SEQUENCE [LARGE SCALE GENOMIC DNA]</scope>
    <source>
        <strain evidence="5 6">DSM 25619</strain>
    </source>
</reference>
<dbReference type="CDD" id="cd02808">
    <property type="entry name" value="GltS_FMN"/>
    <property type="match status" value="1"/>
</dbReference>
<evidence type="ECO:0000313" key="6">
    <source>
        <dbReference type="Proteomes" id="UP000252893"/>
    </source>
</evidence>
<dbReference type="PIRSF" id="PIRSF006429">
    <property type="entry name" value="GOGAT_lg_2"/>
    <property type="match status" value="1"/>
</dbReference>
<proteinExistence type="inferred from homology"/>
<dbReference type="GO" id="GO:0015930">
    <property type="term" value="F:glutamate synthase activity"/>
    <property type="evidence" value="ECO:0007669"/>
    <property type="project" value="InterPro"/>
</dbReference>
<organism evidence="5 6">
    <name type="scientific">Pseudochrobactrum asaccharolyticum</name>
    <dbReference type="NCBI Taxonomy" id="354351"/>
    <lineage>
        <taxon>Bacteria</taxon>
        <taxon>Pseudomonadati</taxon>
        <taxon>Pseudomonadota</taxon>
        <taxon>Alphaproteobacteria</taxon>
        <taxon>Hyphomicrobiales</taxon>
        <taxon>Brucellaceae</taxon>
        <taxon>Pseudochrobactrum</taxon>
    </lineage>
</organism>
<comment type="caution">
    <text evidence="5">The sequence shown here is derived from an EMBL/GenBank/DDBJ whole genome shotgun (WGS) entry which is preliminary data.</text>
</comment>
<dbReference type="OrthoDB" id="9795032at2"/>
<dbReference type="AlphaFoldDB" id="A0A366E5R7"/>
<dbReference type="InterPro" id="IPR013785">
    <property type="entry name" value="Aldolase_TIM"/>
</dbReference>
<comment type="similarity">
    <text evidence="1 2">Belongs to the glutamate synthase family.</text>
</comment>
<dbReference type="EMBL" id="QNRH01000002">
    <property type="protein sequence ID" value="RBO97667.1"/>
    <property type="molecule type" value="Genomic_DNA"/>
</dbReference>
<evidence type="ECO:0000256" key="3">
    <source>
        <dbReference type="SAM" id="Phobius"/>
    </source>
</evidence>
<dbReference type="InterPro" id="IPR024188">
    <property type="entry name" value="GltB"/>
</dbReference>
<dbReference type="PIRSF" id="PIRSF500060">
    <property type="entry name" value="UCP500060"/>
    <property type="match status" value="1"/>
</dbReference>
<keyword evidence="3" id="KW-0812">Transmembrane</keyword>
<feature type="transmembrane region" description="Helical" evidence="3">
    <location>
        <begin position="36"/>
        <end position="54"/>
    </location>
</feature>
<evidence type="ECO:0000256" key="2">
    <source>
        <dbReference type="PIRNR" id="PIRNR006429"/>
    </source>
</evidence>
<evidence type="ECO:0000313" key="5">
    <source>
        <dbReference type="EMBL" id="RBO97667.1"/>
    </source>
</evidence>
<dbReference type="Pfam" id="PF01645">
    <property type="entry name" value="Glu_synthase"/>
    <property type="match status" value="1"/>
</dbReference>
<keyword evidence="3" id="KW-0472">Membrane</keyword>
<dbReference type="RefSeq" id="WP_113943642.1">
    <property type="nucleotide sequence ID" value="NZ_JBHEEG010000002.1"/>
</dbReference>
<gene>
    <name evidence="5" type="ORF">DFR47_102454</name>
</gene>
<dbReference type="GO" id="GO:0006537">
    <property type="term" value="P:glutamate biosynthetic process"/>
    <property type="evidence" value="ECO:0007669"/>
    <property type="project" value="InterPro"/>
</dbReference>
<keyword evidence="3" id="KW-1133">Transmembrane helix</keyword>
<accession>A0A366E5R7</accession>
<feature type="domain" description="Glutamate synthase" evidence="4">
    <location>
        <begin position="163"/>
        <end position="477"/>
    </location>
</feature>
<evidence type="ECO:0000259" key="4">
    <source>
        <dbReference type="Pfam" id="PF01645"/>
    </source>
</evidence>
<evidence type="ECO:0000256" key="1">
    <source>
        <dbReference type="ARBA" id="ARBA00009716"/>
    </source>
</evidence>
<protein>
    <submittedName>
        <fullName evidence="5">Glutamate synthase domain-containing protein 2</fullName>
    </submittedName>
</protein>
<dbReference type="PANTHER" id="PTHR43819:SF1">
    <property type="entry name" value="ARCHAEAL-TYPE GLUTAMATE SYNTHASE [NADPH]"/>
    <property type="match status" value="1"/>
</dbReference>
<dbReference type="InterPro" id="IPR027283">
    <property type="entry name" value="YerD"/>
</dbReference>
<dbReference type="SUPFAM" id="SSF51395">
    <property type="entry name" value="FMN-linked oxidoreductases"/>
    <property type="match status" value="1"/>
</dbReference>
<dbReference type="PANTHER" id="PTHR43819">
    <property type="entry name" value="ARCHAEAL-TYPE GLUTAMATE SYNTHASE [NADPH]"/>
    <property type="match status" value="1"/>
</dbReference>
<name>A0A366E5R7_9HYPH</name>
<dbReference type="InterPro" id="IPR002932">
    <property type="entry name" value="Glu_synthdom"/>
</dbReference>
<feature type="transmembrane region" description="Helical" evidence="3">
    <location>
        <begin position="12"/>
        <end position="30"/>
    </location>
</feature>